<dbReference type="InterPro" id="IPR047801">
    <property type="entry name" value="Peptidase_C45"/>
</dbReference>
<dbReference type="EMBL" id="CAJNOL010000991">
    <property type="protein sequence ID" value="CAF1258908.1"/>
    <property type="molecule type" value="Genomic_DNA"/>
</dbReference>
<dbReference type="InterPro" id="IPR005079">
    <property type="entry name" value="Peptidase_C45_hydrolase"/>
</dbReference>
<protein>
    <recommendedName>
        <fullName evidence="1">Peptidase C45 hydrolase domain-containing protein</fullName>
    </recommendedName>
</protein>
<keyword evidence="5" id="KW-1185">Reference proteome</keyword>
<dbReference type="Gene3D" id="1.10.10.2120">
    <property type="match status" value="1"/>
</dbReference>
<evidence type="ECO:0000259" key="1">
    <source>
        <dbReference type="Pfam" id="PF03417"/>
    </source>
</evidence>
<accession>A0A814LZM5</accession>
<proteinExistence type="predicted"/>
<dbReference type="Gene3D" id="3.60.60.10">
    <property type="entry name" value="Penicillin V Acylase, Chain A"/>
    <property type="match status" value="1"/>
</dbReference>
<evidence type="ECO:0000313" key="5">
    <source>
        <dbReference type="Proteomes" id="UP000663870"/>
    </source>
</evidence>
<sequence>MASTRIPLYRVKGTHYECAHTIGTITREKIHHRIAEDFASLSALFAFIQTEYGLQLHRNFIETIRLLYPWYWDEICGLADGSEVPLEQILVLNFLNETQTAYKLLEEKQRLNSTNDKSINETGAKGCTTVLLNRKDTNTFSLLHNEDHAAALYLSAYLVEADIQSSEYDNGTRQSPNEKFIAYCYAGSIPGNAFGANKYSFAFAMNGLYPNYVGHCRLPRQIVNRALFAVRNEKDLDNLLRISPVAFGFCINGAFYRQQNYLLNYEIGPNLKTDNDNYISKCLIINNDQKIDQRNDECETALNYLVHYNHYERLNKVIIEQKSLQSTHSRWRRGQEFGELFTINDAINLLGDNENESFPIFRNSSKIDDTLTLCTVHFNFNTSQLLIYQHNPKYNNQPSFIYNLTDLFN</sequence>
<dbReference type="AlphaFoldDB" id="A0A814LZM5"/>
<dbReference type="InterPro" id="IPR047794">
    <property type="entry name" value="C45_proenzyme-like"/>
</dbReference>
<dbReference type="PANTHER" id="PTHR34180:SF1">
    <property type="entry name" value="BETA-ALANYL-DOPAMINE_CARCININE HYDROLASE"/>
    <property type="match status" value="1"/>
</dbReference>
<dbReference type="EMBL" id="CAJNOH010000551">
    <property type="protein sequence ID" value="CAF1072387.1"/>
    <property type="molecule type" value="Genomic_DNA"/>
</dbReference>
<reference evidence="2" key="1">
    <citation type="submission" date="2021-02" db="EMBL/GenBank/DDBJ databases">
        <authorList>
            <person name="Nowell W R."/>
        </authorList>
    </citation>
    <scope>NUCLEOTIDE SEQUENCE</scope>
</reference>
<dbReference type="Pfam" id="PF03417">
    <property type="entry name" value="AAT"/>
    <property type="match status" value="1"/>
</dbReference>
<feature type="domain" description="Peptidase C45 hydrolase" evidence="1">
    <location>
        <begin position="136"/>
        <end position="393"/>
    </location>
</feature>
<gene>
    <name evidence="3" type="ORF">JXQ802_LOCUS27375</name>
    <name evidence="2" type="ORF">PYM288_LOCUS18235</name>
</gene>
<name>A0A814LZM5_9BILA</name>
<dbReference type="PANTHER" id="PTHR34180">
    <property type="entry name" value="PEPTIDASE C45"/>
    <property type="match status" value="1"/>
</dbReference>
<evidence type="ECO:0000313" key="2">
    <source>
        <dbReference type="EMBL" id="CAF1072387.1"/>
    </source>
</evidence>
<evidence type="ECO:0000313" key="4">
    <source>
        <dbReference type="Proteomes" id="UP000663854"/>
    </source>
</evidence>
<dbReference type="Proteomes" id="UP000663854">
    <property type="component" value="Unassembled WGS sequence"/>
</dbReference>
<organism evidence="2 4">
    <name type="scientific">Rotaria sordida</name>
    <dbReference type="NCBI Taxonomy" id="392033"/>
    <lineage>
        <taxon>Eukaryota</taxon>
        <taxon>Metazoa</taxon>
        <taxon>Spiralia</taxon>
        <taxon>Gnathifera</taxon>
        <taxon>Rotifera</taxon>
        <taxon>Eurotatoria</taxon>
        <taxon>Bdelloidea</taxon>
        <taxon>Philodinida</taxon>
        <taxon>Philodinidae</taxon>
        <taxon>Rotaria</taxon>
    </lineage>
</organism>
<comment type="caution">
    <text evidence="2">The sequence shown here is derived from an EMBL/GenBank/DDBJ whole genome shotgun (WGS) entry which is preliminary data.</text>
</comment>
<evidence type="ECO:0000313" key="3">
    <source>
        <dbReference type="EMBL" id="CAF1258908.1"/>
    </source>
</evidence>
<dbReference type="Proteomes" id="UP000663870">
    <property type="component" value="Unassembled WGS sequence"/>
</dbReference>
<dbReference type="NCBIfam" id="NF040521">
    <property type="entry name" value="C45_proenzyme"/>
    <property type="match status" value="1"/>
</dbReference>